<dbReference type="AlphaFoldDB" id="A0A1H7GDG8"/>
<dbReference type="PROSITE" id="PS51257">
    <property type="entry name" value="PROKAR_LIPOPROTEIN"/>
    <property type="match status" value="1"/>
</dbReference>
<evidence type="ECO:0000313" key="2">
    <source>
        <dbReference type="Proteomes" id="UP000198916"/>
    </source>
</evidence>
<organism evidence="1 2">
    <name type="scientific">Parapedobacter koreensis</name>
    <dbReference type="NCBI Taxonomy" id="332977"/>
    <lineage>
        <taxon>Bacteria</taxon>
        <taxon>Pseudomonadati</taxon>
        <taxon>Bacteroidota</taxon>
        <taxon>Sphingobacteriia</taxon>
        <taxon>Sphingobacteriales</taxon>
        <taxon>Sphingobacteriaceae</taxon>
        <taxon>Parapedobacter</taxon>
    </lineage>
</organism>
<dbReference type="Pfam" id="PF12771">
    <property type="entry name" value="SusD-like_2"/>
    <property type="match status" value="1"/>
</dbReference>
<dbReference type="STRING" id="332977.SAMN05421740_101612"/>
<evidence type="ECO:0000313" key="1">
    <source>
        <dbReference type="EMBL" id="SEK34530.1"/>
    </source>
</evidence>
<dbReference type="InterPro" id="IPR041662">
    <property type="entry name" value="SusD-like_2"/>
</dbReference>
<dbReference type="Gene3D" id="1.25.40.390">
    <property type="match status" value="1"/>
</dbReference>
<reference evidence="2" key="1">
    <citation type="submission" date="2016-10" db="EMBL/GenBank/DDBJ databases">
        <authorList>
            <person name="Varghese N."/>
            <person name="Submissions S."/>
        </authorList>
    </citation>
    <scope>NUCLEOTIDE SEQUENCE [LARGE SCALE GENOMIC DNA]</scope>
    <source>
        <strain evidence="2">Jip14</strain>
    </source>
</reference>
<dbReference type="SUPFAM" id="SSF48452">
    <property type="entry name" value="TPR-like"/>
    <property type="match status" value="1"/>
</dbReference>
<dbReference type="RefSeq" id="WP_090602634.1">
    <property type="nucleotide sequence ID" value="NZ_FNZR01000001.1"/>
</dbReference>
<dbReference type="Proteomes" id="UP000198916">
    <property type="component" value="Unassembled WGS sequence"/>
</dbReference>
<accession>A0A1H7GDG8</accession>
<name>A0A1H7GDG8_9SPHI</name>
<keyword evidence="2" id="KW-1185">Reference proteome</keyword>
<protein>
    <submittedName>
        <fullName evidence="1">Starch-binding associating with outer membrane</fullName>
    </submittedName>
</protein>
<dbReference type="InterPro" id="IPR011990">
    <property type="entry name" value="TPR-like_helical_dom_sf"/>
</dbReference>
<dbReference type="OrthoDB" id="9766256at2"/>
<proteinExistence type="predicted"/>
<gene>
    <name evidence="1" type="ORF">SAMN05421740_101612</name>
</gene>
<sequence length="474" mass="52954">MKRIFIILLALTGTYSCTQDLENLNRNTKDATEANGGSFFAYSVKEMADILQNITYGGSGNPFSICRHFAQHISCNTYNEGTNYFAQFNWSSLYSSVLINLEESRKIIDMYQPIDEATAQEKQNRLALIEIMNIYAYARLVESFGDIPYTEALNIDNVQPRYDDGETVYVDLINRLNTAIGNLTPTVGAFGTFDLLYGDNVALWLKFANSLKLQMGLRVIDALPELGAEAVQSTVSSVFSSNADNAEFQYLETTPNTNPLWSSLAVGNRQDFVAAEPLVDEMNRLNDPRRAVYFSDVSGDFIGAPYGQPVEYNRYSHFGALFYTPAVPAIFLDYATVEFLLAEAVERGLTGAPADAETHYNAAIRASFEYYGVALGDYLEQPAVAYQTAEGSWKQKIGMQKWIALFNQGYEAWTEYRRLDYPLLVAPPGAFVDVVPRRLLYPVSEQTLNEASWSAAATAIGGDLMTTKLFWDIY</sequence>
<dbReference type="EMBL" id="FNZR01000001">
    <property type="protein sequence ID" value="SEK34530.1"/>
    <property type="molecule type" value="Genomic_DNA"/>
</dbReference>